<dbReference type="AlphaFoldDB" id="A0A7U2HYM3"/>
<gene>
    <name evidence="1" type="ORF">JI435_403950</name>
</gene>
<reference evidence="2" key="1">
    <citation type="journal article" date="2021" name="BMC Genomics">
        <title>Chromosome-level genome assembly and manually-curated proteome of model necrotroph Parastagonospora nodorum Sn15 reveals a genome-wide trove of candidate effector homologs, and redundancy of virulence-related functions within an accessory chromosome.</title>
        <authorList>
            <person name="Bertazzoni S."/>
            <person name="Jones D.A.B."/>
            <person name="Phan H.T."/>
            <person name="Tan K.-C."/>
            <person name="Hane J.K."/>
        </authorList>
    </citation>
    <scope>NUCLEOTIDE SEQUENCE [LARGE SCALE GENOMIC DNA]</scope>
    <source>
        <strain evidence="2">SN15 / ATCC MYA-4574 / FGSC 10173)</strain>
    </source>
</reference>
<name>A0A7U2HYM3_PHANO</name>
<dbReference type="Proteomes" id="UP000663193">
    <property type="component" value="Chromosome 3"/>
</dbReference>
<accession>A0A7U2HYM3</accession>
<evidence type="ECO:0000313" key="2">
    <source>
        <dbReference type="Proteomes" id="UP000663193"/>
    </source>
</evidence>
<evidence type="ECO:0000313" key="1">
    <source>
        <dbReference type="EMBL" id="QRC93496.1"/>
    </source>
</evidence>
<sequence>MTKYVRSHFNEDEGIRRLSDTPGLWSFVNIEEHQNLAYTWKRISLHRGGEGYGYHLYS</sequence>
<organism evidence="1 2">
    <name type="scientific">Phaeosphaeria nodorum (strain SN15 / ATCC MYA-4574 / FGSC 10173)</name>
    <name type="common">Glume blotch fungus</name>
    <name type="synonym">Parastagonospora nodorum</name>
    <dbReference type="NCBI Taxonomy" id="321614"/>
    <lineage>
        <taxon>Eukaryota</taxon>
        <taxon>Fungi</taxon>
        <taxon>Dikarya</taxon>
        <taxon>Ascomycota</taxon>
        <taxon>Pezizomycotina</taxon>
        <taxon>Dothideomycetes</taxon>
        <taxon>Pleosporomycetidae</taxon>
        <taxon>Pleosporales</taxon>
        <taxon>Pleosporineae</taxon>
        <taxon>Phaeosphaeriaceae</taxon>
        <taxon>Parastagonospora</taxon>
    </lineage>
</organism>
<proteinExistence type="predicted"/>
<protein>
    <submittedName>
        <fullName evidence="1">Uncharacterized protein</fullName>
    </submittedName>
</protein>
<keyword evidence="2" id="KW-1185">Reference proteome</keyword>
<dbReference type="VEuPathDB" id="FungiDB:JI435_403950"/>
<dbReference type="EMBL" id="CP069025">
    <property type="protein sequence ID" value="QRC93496.1"/>
    <property type="molecule type" value="Genomic_DNA"/>
</dbReference>